<dbReference type="Gene3D" id="1.10.10.10">
    <property type="entry name" value="Winged helix-like DNA-binding domain superfamily/Winged helix DNA-binding domain"/>
    <property type="match status" value="1"/>
</dbReference>
<evidence type="ECO:0000313" key="2">
    <source>
        <dbReference type="EMBL" id="MEQ3550072.1"/>
    </source>
</evidence>
<dbReference type="InterPro" id="IPR036388">
    <property type="entry name" value="WH-like_DNA-bd_sf"/>
</dbReference>
<organism evidence="2 3">
    <name type="scientific">Pseudonocardia nematodicida</name>
    <dbReference type="NCBI Taxonomy" id="1206997"/>
    <lineage>
        <taxon>Bacteria</taxon>
        <taxon>Bacillati</taxon>
        <taxon>Actinomycetota</taxon>
        <taxon>Actinomycetes</taxon>
        <taxon>Pseudonocardiales</taxon>
        <taxon>Pseudonocardiaceae</taxon>
        <taxon>Pseudonocardia</taxon>
    </lineage>
</organism>
<dbReference type="PANTHER" id="PTHR33169:SF14">
    <property type="entry name" value="TRANSCRIPTIONAL REGULATOR RV3488"/>
    <property type="match status" value="1"/>
</dbReference>
<protein>
    <submittedName>
        <fullName evidence="2">Helix-turn-helix transcriptional regulator</fullName>
    </submittedName>
</protein>
<dbReference type="EMBL" id="JBEDNQ010000002">
    <property type="protein sequence ID" value="MEQ3550072.1"/>
    <property type="molecule type" value="Genomic_DNA"/>
</dbReference>
<dbReference type="PANTHER" id="PTHR33169">
    <property type="entry name" value="PADR-FAMILY TRANSCRIPTIONAL REGULATOR"/>
    <property type="match status" value="1"/>
</dbReference>
<gene>
    <name evidence="2" type="ORF">WIS52_06275</name>
</gene>
<reference evidence="2 3" key="1">
    <citation type="submission" date="2024-03" db="EMBL/GenBank/DDBJ databases">
        <title>Draft genome sequence of Pseudonocardia nematodicida JCM 31783.</title>
        <authorList>
            <person name="Butdee W."/>
            <person name="Duangmal K."/>
        </authorList>
    </citation>
    <scope>NUCLEOTIDE SEQUENCE [LARGE SCALE GENOMIC DNA]</scope>
    <source>
        <strain evidence="2 3">JCM 31783</strain>
    </source>
</reference>
<evidence type="ECO:0000259" key="1">
    <source>
        <dbReference type="Pfam" id="PF03551"/>
    </source>
</evidence>
<evidence type="ECO:0000313" key="3">
    <source>
        <dbReference type="Proteomes" id="UP001494902"/>
    </source>
</evidence>
<dbReference type="InterPro" id="IPR052509">
    <property type="entry name" value="Metal_resp_DNA-bind_regulator"/>
</dbReference>
<dbReference type="Proteomes" id="UP001494902">
    <property type="component" value="Unassembled WGS sequence"/>
</dbReference>
<comment type="caution">
    <text evidence="2">The sequence shown here is derived from an EMBL/GenBank/DDBJ whole genome shotgun (WGS) entry which is preliminary data.</text>
</comment>
<keyword evidence="3" id="KW-1185">Reference proteome</keyword>
<dbReference type="RefSeq" id="WP_349297155.1">
    <property type="nucleotide sequence ID" value="NZ_JBEDNQ010000002.1"/>
</dbReference>
<name>A0ABV1K8Y4_9PSEU</name>
<proteinExistence type="predicted"/>
<sequence length="136" mass="14992">MAELEPRNFLKPCLLLLLREHDDHGYGLAGRLHPWHDDGDAGSVYRALRGLEKCGLVRSEWHASAVGPARRTYHLTVAGREHLDGQVLHLAEVCASLQEFLDRYAALDGADRVDVGEVSRAAVHRTAVPGQRRGAP</sequence>
<dbReference type="SUPFAM" id="SSF46785">
    <property type="entry name" value="Winged helix' DNA-binding domain"/>
    <property type="match status" value="1"/>
</dbReference>
<dbReference type="Pfam" id="PF03551">
    <property type="entry name" value="PadR"/>
    <property type="match status" value="1"/>
</dbReference>
<accession>A0ABV1K8Y4</accession>
<feature type="domain" description="Transcription regulator PadR N-terminal" evidence="1">
    <location>
        <begin position="14"/>
        <end position="83"/>
    </location>
</feature>
<dbReference type="InterPro" id="IPR036390">
    <property type="entry name" value="WH_DNA-bd_sf"/>
</dbReference>
<dbReference type="InterPro" id="IPR005149">
    <property type="entry name" value="Tscrpt_reg_PadR_N"/>
</dbReference>